<comment type="catalytic activity">
    <reaction evidence="1">
        <text>ATP + protein L-histidine = ADP + protein N-phospho-L-histidine.</text>
        <dbReference type="EC" id="2.7.13.3"/>
    </reaction>
</comment>
<evidence type="ECO:0000256" key="4">
    <source>
        <dbReference type="ARBA" id="ARBA00022679"/>
    </source>
</evidence>
<dbReference type="CDD" id="cd00130">
    <property type="entry name" value="PAS"/>
    <property type="match status" value="1"/>
</dbReference>
<dbReference type="NCBIfam" id="TIGR00229">
    <property type="entry name" value="sensory_box"/>
    <property type="match status" value="1"/>
</dbReference>
<dbReference type="InterPro" id="IPR050351">
    <property type="entry name" value="BphY/WalK/GraS-like"/>
</dbReference>
<dbReference type="InterPro" id="IPR000014">
    <property type="entry name" value="PAS"/>
</dbReference>
<dbReference type="AlphaFoldDB" id="A0A7W3TKU9"/>
<evidence type="ECO:0000256" key="3">
    <source>
        <dbReference type="ARBA" id="ARBA00022553"/>
    </source>
</evidence>
<accession>A0A7W3TKU9</accession>
<dbReference type="EMBL" id="JACHTF010000006">
    <property type="protein sequence ID" value="MBB1060228.1"/>
    <property type="molecule type" value="Genomic_DNA"/>
</dbReference>
<dbReference type="Gene3D" id="3.30.565.10">
    <property type="entry name" value="Histidine kinase-like ATPase, C-terminal domain"/>
    <property type="match status" value="1"/>
</dbReference>
<dbReference type="InterPro" id="IPR036097">
    <property type="entry name" value="HisK_dim/P_sf"/>
</dbReference>
<keyword evidence="4" id="KW-0808">Transferase</keyword>
<dbReference type="SUPFAM" id="SSF55785">
    <property type="entry name" value="PYP-like sensor domain (PAS domain)"/>
    <property type="match status" value="1"/>
</dbReference>
<evidence type="ECO:0000256" key="5">
    <source>
        <dbReference type="ARBA" id="ARBA00022777"/>
    </source>
</evidence>
<dbReference type="GO" id="GO:0000156">
    <property type="term" value="F:phosphorelay response regulator activity"/>
    <property type="evidence" value="ECO:0007669"/>
    <property type="project" value="TreeGrafter"/>
</dbReference>
<dbReference type="GO" id="GO:0030295">
    <property type="term" value="F:protein kinase activator activity"/>
    <property type="evidence" value="ECO:0007669"/>
    <property type="project" value="TreeGrafter"/>
</dbReference>
<feature type="domain" description="PAS" evidence="10">
    <location>
        <begin position="227"/>
        <end position="272"/>
    </location>
</feature>
<organism evidence="11 12">
    <name type="scientific">Marilutibacter spongiae</name>
    <dbReference type="NCBI Taxonomy" id="2025720"/>
    <lineage>
        <taxon>Bacteria</taxon>
        <taxon>Pseudomonadati</taxon>
        <taxon>Pseudomonadota</taxon>
        <taxon>Gammaproteobacteria</taxon>
        <taxon>Lysobacterales</taxon>
        <taxon>Lysobacteraceae</taxon>
        <taxon>Marilutibacter</taxon>
    </lineage>
</organism>
<keyword evidence="6 8" id="KW-0472">Membrane</keyword>
<dbReference type="Pfam" id="PF00512">
    <property type="entry name" value="HisKA"/>
    <property type="match status" value="1"/>
</dbReference>
<dbReference type="Gene3D" id="3.30.450.20">
    <property type="entry name" value="PAS domain"/>
    <property type="match status" value="1"/>
</dbReference>
<keyword evidence="5" id="KW-0418">Kinase</keyword>
<dbReference type="InterPro" id="IPR036890">
    <property type="entry name" value="HATPase_C_sf"/>
</dbReference>
<dbReference type="Proteomes" id="UP000523196">
    <property type="component" value="Unassembled WGS sequence"/>
</dbReference>
<evidence type="ECO:0000313" key="11">
    <source>
        <dbReference type="EMBL" id="MBB1060228.1"/>
    </source>
</evidence>
<dbReference type="SUPFAM" id="SSF47384">
    <property type="entry name" value="Homodimeric domain of signal transducing histidine kinase"/>
    <property type="match status" value="1"/>
</dbReference>
<keyword evidence="8" id="KW-1133">Transmembrane helix</keyword>
<keyword evidence="12" id="KW-1185">Reference proteome</keyword>
<feature type="coiled-coil region" evidence="7">
    <location>
        <begin position="345"/>
        <end position="372"/>
    </location>
</feature>
<gene>
    <name evidence="11" type="ORF">H4F98_06530</name>
</gene>
<dbReference type="GO" id="GO:0005886">
    <property type="term" value="C:plasma membrane"/>
    <property type="evidence" value="ECO:0007669"/>
    <property type="project" value="UniProtKB-ARBA"/>
</dbReference>
<dbReference type="SUPFAM" id="SSF55874">
    <property type="entry name" value="ATPase domain of HSP90 chaperone/DNA topoisomerase II/histidine kinase"/>
    <property type="match status" value="1"/>
</dbReference>
<feature type="transmembrane region" description="Helical" evidence="8">
    <location>
        <begin position="12"/>
        <end position="32"/>
    </location>
</feature>
<dbReference type="GO" id="GO:0000155">
    <property type="term" value="F:phosphorelay sensor kinase activity"/>
    <property type="evidence" value="ECO:0007669"/>
    <property type="project" value="InterPro"/>
</dbReference>
<evidence type="ECO:0000313" key="12">
    <source>
        <dbReference type="Proteomes" id="UP000523196"/>
    </source>
</evidence>
<keyword evidence="3" id="KW-0597">Phosphoprotein</keyword>
<feature type="domain" description="Histidine kinase" evidence="9">
    <location>
        <begin position="379"/>
        <end position="598"/>
    </location>
</feature>
<dbReference type="PROSITE" id="PS50112">
    <property type="entry name" value="PAS"/>
    <property type="match status" value="1"/>
</dbReference>
<dbReference type="CDD" id="cd00082">
    <property type="entry name" value="HisKA"/>
    <property type="match status" value="1"/>
</dbReference>
<sequence length="608" mass="68381">MPFDFVDNWSRWRLPVLVFAVLLIVVAPFLLLRDAHQDNVSAVGLANHTREVENTVQSLAYEMRSLESATLSLVAGLDSEESLDGDLLKQRLQEGTENIRQLSAHLQTLTRDNPDQQVRVGELNVMIRQRLEITESILQEPSVARQRSETAAMISRFPIRELAQSMMDEESRLLALRDARAEAMQRRTNALFWAAMIGQLVLLGLLSFFSQRQARQRLQAENAASRASARALTVLQSVREPIALTDSHQAIIMHNLAFAEMYGVEGDEALGQPLEAIGNGAWRHAELLQRLRDVLARDRELWDFELAQQTEDGSERVMLVNARRMPLPDREDEVALLTVSDVTTQKSSERQIRELNRQLAGKVDQVSDVNRELEAFSYSVSHDLRAPLRHIAGFADKLGRQLGDEADEKSLHYLDVIAKSARRMSSLIDDLLVYSRLGRNAMRLQAVDMQSMVDETRAILDANLHNDAPGRHVEWRIGPMPILVADENMMRQVWLNLLGNAVKYSANRDPAVIEVEYHQDEEGRHQFSVRDNGAGFDMRYAGKLFGVFQRMHKASDYPGTGIGLASVRRVLTRHGGTVSADARPDEGATFTFTLPASLDQPANNEPTT</sequence>
<dbReference type="PRINTS" id="PR00344">
    <property type="entry name" value="BCTRLSENSOR"/>
</dbReference>
<dbReference type="InterPro" id="IPR003661">
    <property type="entry name" value="HisK_dim/P_dom"/>
</dbReference>
<evidence type="ECO:0000256" key="1">
    <source>
        <dbReference type="ARBA" id="ARBA00000085"/>
    </source>
</evidence>
<dbReference type="InterPro" id="IPR005467">
    <property type="entry name" value="His_kinase_dom"/>
</dbReference>
<protein>
    <recommendedName>
        <fullName evidence="2">histidine kinase</fullName>
        <ecNumber evidence="2">2.7.13.3</ecNumber>
    </recommendedName>
</protein>
<dbReference type="SMART" id="SM00091">
    <property type="entry name" value="PAS"/>
    <property type="match status" value="1"/>
</dbReference>
<dbReference type="PANTHER" id="PTHR42878:SF15">
    <property type="entry name" value="BACTERIOPHYTOCHROME"/>
    <property type="match status" value="1"/>
</dbReference>
<dbReference type="InterPro" id="IPR035965">
    <property type="entry name" value="PAS-like_dom_sf"/>
</dbReference>
<dbReference type="FunFam" id="1.10.287.130:FF:000070">
    <property type="entry name" value="Histidine kinase sensor protein"/>
    <property type="match status" value="1"/>
</dbReference>
<dbReference type="SMART" id="SM00387">
    <property type="entry name" value="HATPase_c"/>
    <property type="match status" value="1"/>
</dbReference>
<keyword evidence="7" id="KW-0175">Coiled coil</keyword>
<dbReference type="SMART" id="SM00388">
    <property type="entry name" value="HisKA"/>
    <property type="match status" value="1"/>
</dbReference>
<dbReference type="PANTHER" id="PTHR42878">
    <property type="entry name" value="TWO-COMPONENT HISTIDINE KINASE"/>
    <property type="match status" value="1"/>
</dbReference>
<evidence type="ECO:0000256" key="6">
    <source>
        <dbReference type="ARBA" id="ARBA00023136"/>
    </source>
</evidence>
<reference evidence="11 12" key="1">
    <citation type="submission" date="2020-08" db="EMBL/GenBank/DDBJ databases">
        <authorList>
            <person name="Xu S."/>
            <person name="Li A."/>
        </authorList>
    </citation>
    <scope>NUCLEOTIDE SEQUENCE [LARGE SCALE GENOMIC DNA]</scope>
    <source>
        <strain evidence="11 12">119BY6-57</strain>
    </source>
</reference>
<dbReference type="Gene3D" id="1.10.287.130">
    <property type="match status" value="1"/>
</dbReference>
<evidence type="ECO:0000256" key="8">
    <source>
        <dbReference type="SAM" id="Phobius"/>
    </source>
</evidence>
<evidence type="ECO:0000259" key="10">
    <source>
        <dbReference type="PROSITE" id="PS50112"/>
    </source>
</evidence>
<proteinExistence type="predicted"/>
<dbReference type="InterPro" id="IPR013656">
    <property type="entry name" value="PAS_4"/>
</dbReference>
<evidence type="ECO:0000256" key="2">
    <source>
        <dbReference type="ARBA" id="ARBA00012438"/>
    </source>
</evidence>
<dbReference type="InterPro" id="IPR004358">
    <property type="entry name" value="Sig_transdc_His_kin-like_C"/>
</dbReference>
<feature type="transmembrane region" description="Helical" evidence="8">
    <location>
        <begin position="190"/>
        <end position="209"/>
    </location>
</feature>
<dbReference type="RefSeq" id="WP_182686049.1">
    <property type="nucleotide sequence ID" value="NZ_JACHTF010000006.1"/>
</dbReference>
<dbReference type="GO" id="GO:0007234">
    <property type="term" value="P:osmosensory signaling via phosphorelay pathway"/>
    <property type="evidence" value="ECO:0007669"/>
    <property type="project" value="TreeGrafter"/>
</dbReference>
<evidence type="ECO:0000259" key="9">
    <source>
        <dbReference type="PROSITE" id="PS50109"/>
    </source>
</evidence>
<dbReference type="Pfam" id="PF02518">
    <property type="entry name" value="HATPase_c"/>
    <property type="match status" value="1"/>
</dbReference>
<keyword evidence="8" id="KW-0812">Transmembrane</keyword>
<evidence type="ECO:0000256" key="7">
    <source>
        <dbReference type="SAM" id="Coils"/>
    </source>
</evidence>
<comment type="caution">
    <text evidence="11">The sequence shown here is derived from an EMBL/GenBank/DDBJ whole genome shotgun (WGS) entry which is preliminary data.</text>
</comment>
<dbReference type="InterPro" id="IPR003594">
    <property type="entry name" value="HATPase_dom"/>
</dbReference>
<dbReference type="PROSITE" id="PS50109">
    <property type="entry name" value="HIS_KIN"/>
    <property type="match status" value="1"/>
</dbReference>
<name>A0A7W3TKU9_9GAMM</name>
<dbReference type="Pfam" id="PF08448">
    <property type="entry name" value="PAS_4"/>
    <property type="match status" value="1"/>
</dbReference>
<dbReference type="FunFam" id="3.30.565.10:FF:000006">
    <property type="entry name" value="Sensor histidine kinase WalK"/>
    <property type="match status" value="1"/>
</dbReference>
<dbReference type="EC" id="2.7.13.3" evidence="2"/>